<keyword evidence="2" id="KW-1185">Reference proteome</keyword>
<dbReference type="Gene3D" id="2.60.120.620">
    <property type="entry name" value="q2cbj1_9rhob like domain"/>
    <property type="match status" value="1"/>
</dbReference>
<organism evidence="1 2">
    <name type="scientific">Sphagnum troendelagicum</name>
    <dbReference type="NCBI Taxonomy" id="128251"/>
    <lineage>
        <taxon>Eukaryota</taxon>
        <taxon>Viridiplantae</taxon>
        <taxon>Streptophyta</taxon>
        <taxon>Embryophyta</taxon>
        <taxon>Bryophyta</taxon>
        <taxon>Sphagnophytina</taxon>
        <taxon>Sphagnopsida</taxon>
        <taxon>Sphagnales</taxon>
        <taxon>Sphagnaceae</taxon>
        <taxon>Sphagnum</taxon>
    </lineage>
</organism>
<dbReference type="Proteomes" id="UP001497512">
    <property type="component" value="Chromosome 8"/>
</dbReference>
<gene>
    <name evidence="1" type="ORF">CSSPTR1EN2_LOCUS21634</name>
</gene>
<evidence type="ECO:0008006" key="3">
    <source>
        <dbReference type="Google" id="ProtNLM"/>
    </source>
</evidence>
<reference evidence="1" key="1">
    <citation type="submission" date="2024-02" db="EMBL/GenBank/DDBJ databases">
        <authorList>
            <consortium name="ELIXIR-Norway"/>
            <consortium name="Elixir Norway"/>
        </authorList>
    </citation>
    <scope>NUCLEOTIDE SEQUENCE</scope>
</reference>
<evidence type="ECO:0000313" key="1">
    <source>
        <dbReference type="EMBL" id="CAK9233721.1"/>
    </source>
</evidence>
<name>A0ABP0UZ55_9BRYO</name>
<dbReference type="EMBL" id="OZ019900">
    <property type="protein sequence ID" value="CAK9233721.1"/>
    <property type="molecule type" value="Genomic_DNA"/>
</dbReference>
<evidence type="ECO:0000313" key="2">
    <source>
        <dbReference type="Proteomes" id="UP001497512"/>
    </source>
</evidence>
<proteinExistence type="predicted"/>
<sequence>MHGFLFFRYQHPTKNAKNKETCSQEELERSADAWATEFVEKNLRPQLTSWLQELDGFFPEQLPFGTSQIGRTCFTAMAVTKNYHSTPHTDRDLSNSVISWFLEGKSESGGEFAFPAHGMFFKPRHGTIILFRSGWLQHCTMPVLDRRRQLGYALYLRKQTLTHYVARQVDLSRINKALNESMRKKSCIRRRGKGTMGPLEGALRLTYRGGTIDVYDEAGSSDESFE</sequence>
<protein>
    <recommendedName>
        <fullName evidence="3">Prolyl 4-hydroxylase alpha subunit Fe(2+) 2OG dioxygenase domain-containing protein</fullName>
    </recommendedName>
</protein>
<accession>A0ABP0UZ55</accession>